<reference evidence="2" key="2">
    <citation type="submission" date="2020-09" db="EMBL/GenBank/DDBJ databases">
        <authorList>
            <person name="Sun Q."/>
            <person name="Zhou Y."/>
        </authorList>
    </citation>
    <scope>NUCLEOTIDE SEQUENCE</scope>
    <source>
        <strain evidence="2">CGMCC 1.10998</strain>
    </source>
</reference>
<dbReference type="AlphaFoldDB" id="A0A916XE59"/>
<accession>A0A916XE59</accession>
<sequence length="297" mass="32798">MSSSSSLFSGYGLGLRKEHYRDFLETKVPVDFVEVISENFMVDGGQPRHILRQIRERHPVALHGVSMSIGSADGLKPEYLRRLKALADEIEPLFVSDHLSWSRIGNFNSHDLLPVPYTQEALDIVCANINMAQDTLGRPMLFENPSSYISFDGAMTEWEFLAAMSKRTGCSLLLDVNNVFVSATNHGFDALAFLDGIPAERVRQIHLAGHSQGRNQSQNMLIDTHDSSVCEDVWQLYAKAMSLLGPVATMIERDDAIPPLADLLDELAIARRLGASARADAASTAIAVARERMKEAV</sequence>
<dbReference type="HAMAP" id="MF_00697">
    <property type="entry name" value="UPF0276"/>
    <property type="match status" value="1"/>
</dbReference>
<dbReference type="RefSeq" id="WP_188564847.1">
    <property type="nucleotide sequence ID" value="NZ_BMED01000001.1"/>
</dbReference>
<keyword evidence="3" id="KW-1185">Reference proteome</keyword>
<protein>
    <recommendedName>
        <fullName evidence="1">UPF0276 protein GCM10011396_10060</fullName>
    </recommendedName>
</protein>
<dbReference type="PANTHER" id="PTHR42194">
    <property type="entry name" value="UPF0276 PROTEIN HI_1600"/>
    <property type="match status" value="1"/>
</dbReference>
<organism evidence="2 3">
    <name type="scientific">Undibacterium terreum</name>
    <dbReference type="NCBI Taxonomy" id="1224302"/>
    <lineage>
        <taxon>Bacteria</taxon>
        <taxon>Pseudomonadati</taxon>
        <taxon>Pseudomonadota</taxon>
        <taxon>Betaproteobacteria</taxon>
        <taxon>Burkholderiales</taxon>
        <taxon>Oxalobacteraceae</taxon>
        <taxon>Undibacterium</taxon>
    </lineage>
</organism>
<gene>
    <name evidence="2" type="ORF">GCM10011396_10060</name>
</gene>
<comment type="similarity">
    <text evidence="1">Belongs to the UPF0276 family.</text>
</comment>
<dbReference type="Gene3D" id="3.20.20.150">
    <property type="entry name" value="Divalent-metal-dependent TIM barrel enzymes"/>
    <property type="match status" value="1"/>
</dbReference>
<dbReference type="InterPro" id="IPR007801">
    <property type="entry name" value="MbnB/TglH/ChrH"/>
</dbReference>
<dbReference type="Proteomes" id="UP000637423">
    <property type="component" value="Unassembled WGS sequence"/>
</dbReference>
<dbReference type="Pfam" id="PF05114">
    <property type="entry name" value="MbnB_TglH_ChrH"/>
    <property type="match status" value="1"/>
</dbReference>
<evidence type="ECO:0000313" key="2">
    <source>
        <dbReference type="EMBL" id="GGC65041.1"/>
    </source>
</evidence>
<evidence type="ECO:0000256" key="1">
    <source>
        <dbReference type="HAMAP-Rule" id="MF_00697"/>
    </source>
</evidence>
<dbReference type="EMBL" id="BMED01000001">
    <property type="protein sequence ID" value="GGC65041.1"/>
    <property type="molecule type" value="Genomic_DNA"/>
</dbReference>
<dbReference type="NCBIfam" id="NF003818">
    <property type="entry name" value="PRK05409.1"/>
    <property type="match status" value="1"/>
</dbReference>
<dbReference type="PANTHER" id="PTHR42194:SF1">
    <property type="entry name" value="UPF0276 PROTEIN HI_1600"/>
    <property type="match status" value="1"/>
</dbReference>
<name>A0A916XE59_9BURK</name>
<evidence type="ECO:0000313" key="3">
    <source>
        <dbReference type="Proteomes" id="UP000637423"/>
    </source>
</evidence>
<reference evidence="2" key="1">
    <citation type="journal article" date="2014" name="Int. J. Syst. Evol. Microbiol.">
        <title>Complete genome sequence of Corynebacterium casei LMG S-19264T (=DSM 44701T), isolated from a smear-ripened cheese.</title>
        <authorList>
            <consortium name="US DOE Joint Genome Institute (JGI-PGF)"/>
            <person name="Walter F."/>
            <person name="Albersmeier A."/>
            <person name="Kalinowski J."/>
            <person name="Ruckert C."/>
        </authorList>
    </citation>
    <scope>NUCLEOTIDE SEQUENCE</scope>
    <source>
        <strain evidence="2">CGMCC 1.10998</strain>
    </source>
</reference>
<proteinExistence type="inferred from homology"/>
<comment type="caution">
    <text evidence="2">The sequence shown here is derived from an EMBL/GenBank/DDBJ whole genome shotgun (WGS) entry which is preliminary data.</text>
</comment>